<dbReference type="Proteomes" id="UP000182258">
    <property type="component" value="Unassembled WGS sequence"/>
</dbReference>
<protein>
    <recommendedName>
        <fullName evidence="5">Glycosyl transferase family 8</fullName>
    </recommendedName>
</protein>
<organism evidence="2 4">
    <name type="scientific">Devosia psychrophila</name>
    <dbReference type="NCBI Taxonomy" id="728005"/>
    <lineage>
        <taxon>Bacteria</taxon>
        <taxon>Pseudomonadati</taxon>
        <taxon>Pseudomonadota</taxon>
        <taxon>Alphaproteobacteria</taxon>
        <taxon>Hyphomicrobiales</taxon>
        <taxon>Devosiaceae</taxon>
        <taxon>Devosia</taxon>
    </lineage>
</organism>
<evidence type="ECO:0000313" key="4">
    <source>
        <dbReference type="Proteomes" id="UP000182258"/>
    </source>
</evidence>
<dbReference type="Proteomes" id="UP000033519">
    <property type="component" value="Unassembled WGS sequence"/>
</dbReference>
<dbReference type="InterPro" id="IPR045499">
    <property type="entry name" value="DUF6492"/>
</dbReference>
<name>A0A0F5PZJ2_9HYPH</name>
<evidence type="ECO:0000313" key="1">
    <source>
        <dbReference type="EMBL" id="KKC33821.1"/>
    </source>
</evidence>
<accession>A0A0F5PZJ2</accession>
<dbReference type="PATRIC" id="fig|728005.3.peg.3791"/>
<keyword evidence="3" id="KW-1185">Reference proteome</keyword>
<dbReference type="OrthoDB" id="571298at2"/>
<dbReference type="AlphaFoldDB" id="A0A0F5PZJ2"/>
<sequence length="288" mass="32637">MPRSISLITPSYSADFEACRLLCNSMDRFVTGHDMHFIVVGDEDAALFSALAGRRRRIICHSDLLPKFLPVGRWNGRRYWWAGGVSLPVYGWHLQQLRKIAMTLAQSSERIMCIDSDNCFCRPFDMRLVAEASRLPHFVAPADIAATFSSHVTWLKNAHALLGLPTPEFPADDFIGQMIVWERETVRQMTQRIESTADQSWWKALVRIRQFSEYLIYGVAVANDPPLALRHHRVTQSDCLTYWSGPQLDAAALANFIATLAPHQHAIAIQSHTNTPIDLIRRVVLENA</sequence>
<dbReference type="RefSeq" id="WP_046170225.1">
    <property type="nucleotide sequence ID" value="NZ_FOMB01000048.1"/>
</dbReference>
<gene>
    <name evidence="2" type="ORF">SAMN04488059_1483</name>
    <name evidence="1" type="ORF">WH91_06740</name>
</gene>
<dbReference type="EMBL" id="LAPV01000076">
    <property type="protein sequence ID" value="KKC33821.1"/>
    <property type="molecule type" value="Genomic_DNA"/>
</dbReference>
<proteinExistence type="predicted"/>
<reference evidence="2 4" key="2">
    <citation type="submission" date="2016-10" db="EMBL/GenBank/DDBJ databases">
        <authorList>
            <person name="de Groot N.N."/>
        </authorList>
    </citation>
    <scope>NUCLEOTIDE SEQUENCE [LARGE SCALE GENOMIC DNA]</scope>
    <source>
        <strain evidence="2 4">CGMCC 1.10210</strain>
    </source>
</reference>
<dbReference type="Pfam" id="PF20102">
    <property type="entry name" value="DUF6492"/>
    <property type="match status" value="1"/>
</dbReference>
<dbReference type="STRING" id="728005.SAMN04488059_1483"/>
<dbReference type="EMBL" id="FOMB01000048">
    <property type="protein sequence ID" value="SFD37765.1"/>
    <property type="molecule type" value="Genomic_DNA"/>
</dbReference>
<evidence type="ECO:0008006" key="5">
    <source>
        <dbReference type="Google" id="ProtNLM"/>
    </source>
</evidence>
<reference evidence="1 3" key="1">
    <citation type="submission" date="2015-03" db="EMBL/GenBank/DDBJ databases">
        <authorList>
            <person name="Lepp D."/>
            <person name="Hassan Y.I."/>
            <person name="Li X.-Z."/>
            <person name="Zhou T."/>
        </authorList>
    </citation>
    <scope>NUCLEOTIDE SEQUENCE [LARGE SCALE GENOMIC DNA]</scope>
    <source>
        <strain evidence="1 3">Cr7-05</strain>
    </source>
</reference>
<evidence type="ECO:0000313" key="3">
    <source>
        <dbReference type="Proteomes" id="UP000033519"/>
    </source>
</evidence>
<evidence type="ECO:0000313" key="2">
    <source>
        <dbReference type="EMBL" id="SFD37765.1"/>
    </source>
</evidence>